<dbReference type="GO" id="GO:0032259">
    <property type="term" value="P:methylation"/>
    <property type="evidence" value="ECO:0007669"/>
    <property type="project" value="UniProtKB-KW"/>
</dbReference>
<accession>A0A1H6WRN0</accession>
<organism evidence="4 5">
    <name type="scientific">Sharpea azabuensis</name>
    <dbReference type="NCBI Taxonomy" id="322505"/>
    <lineage>
        <taxon>Bacteria</taxon>
        <taxon>Bacillati</taxon>
        <taxon>Bacillota</taxon>
        <taxon>Erysipelotrichia</taxon>
        <taxon>Erysipelotrichales</taxon>
        <taxon>Coprobacillaceae</taxon>
        <taxon>Sharpea</taxon>
    </lineage>
</organism>
<dbReference type="AlphaFoldDB" id="A0A1H6WRN0"/>
<dbReference type="InterPro" id="IPR029028">
    <property type="entry name" value="Alpha/beta_knot_MTases"/>
</dbReference>
<gene>
    <name evidence="4" type="ORF">SAMN04487834_10728</name>
</gene>
<name>A0A1H6WRN0_9FIRM</name>
<evidence type="ECO:0000256" key="2">
    <source>
        <dbReference type="ARBA" id="ARBA00022679"/>
    </source>
</evidence>
<dbReference type="SUPFAM" id="SSF55315">
    <property type="entry name" value="L30e-like"/>
    <property type="match status" value="1"/>
</dbReference>
<dbReference type="InterPro" id="IPR001537">
    <property type="entry name" value="SpoU_MeTrfase"/>
</dbReference>
<dbReference type="Proteomes" id="UP000183028">
    <property type="component" value="Unassembled WGS sequence"/>
</dbReference>
<keyword evidence="2" id="KW-0808">Transferase</keyword>
<dbReference type="PANTHER" id="PTHR43191:SF12">
    <property type="entry name" value="RRNA METHYLASE"/>
    <property type="match status" value="1"/>
</dbReference>
<dbReference type="RefSeq" id="WP_074732716.1">
    <property type="nucleotide sequence ID" value="NZ_FNYK01000072.1"/>
</dbReference>
<dbReference type="EMBL" id="FNYK01000072">
    <property type="protein sequence ID" value="SEJ19659.1"/>
    <property type="molecule type" value="Genomic_DNA"/>
</dbReference>
<dbReference type="SUPFAM" id="SSF75217">
    <property type="entry name" value="alpha/beta knot"/>
    <property type="match status" value="1"/>
</dbReference>
<reference evidence="5" key="1">
    <citation type="submission" date="2016-10" db="EMBL/GenBank/DDBJ databases">
        <authorList>
            <person name="Varghese N."/>
        </authorList>
    </citation>
    <scope>NUCLEOTIDE SEQUENCE [LARGE SCALE GENOMIC DNA]</scope>
    <source>
        <strain evidence="5">DSM 20406</strain>
    </source>
</reference>
<dbReference type="Gene3D" id="3.40.1280.10">
    <property type="match status" value="1"/>
</dbReference>
<evidence type="ECO:0000313" key="4">
    <source>
        <dbReference type="EMBL" id="SEJ19659.1"/>
    </source>
</evidence>
<dbReference type="PANTHER" id="PTHR43191">
    <property type="entry name" value="RRNA METHYLTRANSFERASE 3"/>
    <property type="match status" value="1"/>
</dbReference>
<dbReference type="GO" id="GO:0008173">
    <property type="term" value="F:RNA methyltransferase activity"/>
    <property type="evidence" value="ECO:0007669"/>
    <property type="project" value="InterPro"/>
</dbReference>
<evidence type="ECO:0000256" key="1">
    <source>
        <dbReference type="ARBA" id="ARBA00022603"/>
    </source>
</evidence>
<dbReference type="GO" id="GO:0006396">
    <property type="term" value="P:RNA processing"/>
    <property type="evidence" value="ECO:0007669"/>
    <property type="project" value="InterPro"/>
</dbReference>
<dbReference type="Pfam" id="PF00588">
    <property type="entry name" value="SpoU_methylase"/>
    <property type="match status" value="1"/>
</dbReference>
<feature type="domain" description="tRNA/rRNA methyltransferase SpoU type" evidence="3">
    <location>
        <begin position="120"/>
        <end position="260"/>
    </location>
</feature>
<dbReference type="STRING" id="322505.SAMN04487836_1458"/>
<dbReference type="Gene3D" id="3.30.1330.30">
    <property type="match status" value="1"/>
</dbReference>
<dbReference type="OrthoDB" id="9794400at2"/>
<dbReference type="InterPro" id="IPR029064">
    <property type="entry name" value="Ribosomal_eL30-like_sf"/>
</dbReference>
<keyword evidence="1 4" id="KW-0489">Methyltransferase</keyword>
<dbReference type="InterPro" id="IPR029026">
    <property type="entry name" value="tRNA_m1G_MTases_N"/>
</dbReference>
<keyword evidence="5" id="KW-1185">Reference proteome</keyword>
<evidence type="ECO:0000313" key="5">
    <source>
        <dbReference type="Proteomes" id="UP000183028"/>
    </source>
</evidence>
<dbReference type="CDD" id="cd18095">
    <property type="entry name" value="SpoU-like_rRNA-MTase"/>
    <property type="match status" value="1"/>
</dbReference>
<protein>
    <submittedName>
        <fullName evidence="4">tRNA G18 (Ribose-2'-O)-methylase SpoU</fullName>
    </submittedName>
</protein>
<sequence>MIIKIKDIEDERVDVYRNLRERELSHIYEPDPGLFIVESPKIIERALTAGYQPVSVLMDEKMNDEHFALLAHLKNIPVYVTSYRELTKLTGYTLTKGAMCLMQRQKLLSLEELLQNAKRIAVMDNVENPTNVGAIMRSAAAMNMDGVILTNGCADPLYRRASRVSMGTVFQIKWTIVHTGLYEKLHDYQFRIAGLALKDDAIDIRNKLLNQEEKLAVVLGNEGDGLSDESLQAMDYKVIIPMHHGVDSLNVAGASAVAFYQLAHHE</sequence>
<proteinExistence type="predicted"/>
<dbReference type="eggNOG" id="COG0566">
    <property type="taxonomic scope" value="Bacteria"/>
</dbReference>
<dbReference type="GO" id="GO:0003723">
    <property type="term" value="F:RNA binding"/>
    <property type="evidence" value="ECO:0007669"/>
    <property type="project" value="InterPro"/>
</dbReference>
<dbReference type="InterPro" id="IPR051259">
    <property type="entry name" value="rRNA_Methyltransferase"/>
</dbReference>
<evidence type="ECO:0000259" key="3">
    <source>
        <dbReference type="Pfam" id="PF00588"/>
    </source>
</evidence>